<organism evidence="5 6">
    <name type="scientific">Sulfuricurvum kujiense (strain ATCC BAA-921 / DSM 16994 / JCM 11577 / YK-1)</name>
    <dbReference type="NCBI Taxonomy" id="709032"/>
    <lineage>
        <taxon>Bacteria</taxon>
        <taxon>Pseudomonadati</taxon>
        <taxon>Campylobacterota</taxon>
        <taxon>Epsilonproteobacteria</taxon>
        <taxon>Campylobacterales</taxon>
        <taxon>Sulfurimonadaceae</taxon>
        <taxon>Sulfuricurvum</taxon>
    </lineage>
</organism>
<dbReference type="EMBL" id="CP002355">
    <property type="protein sequence ID" value="ADR35095.1"/>
    <property type="molecule type" value="Genomic_DNA"/>
</dbReference>
<dbReference type="KEGG" id="sku:Sulku_2436"/>
<accession>E4TYF0</accession>
<sequence>MRTAKTDQRKRMVRAEVLWPILMFLQKGYGFDPRAFLAARGLDMQTLQAKDTQVNAAYLSELFDEATHFTGDANLSFKLGEWANPHSLGVFGYLLLHSRDINEALQKLCRYYPLIGRTLKPLLAETKNRYKLGFMFYFDGEFTPLGKYQSEIHLSAALSLINKIASEKIIPEYATFRHDQPSDLSEYKRIFGEKLYFGEDENALIFSKESLAVKTLYENPSLLRLFEDEAEKSLGMEIHGGLKEEISGLILICAGELDFTLEGVAHKAGLHPRTLQKKLKEEGSSYSQLLSEVRKKLSKRYLLEKIDVGTISVYLGYSDVTAFLRAFKKWYGLSPGEWLASEKSVK</sequence>
<protein>
    <submittedName>
        <fullName evidence="5">Transcriptional regulator, AraC family</fullName>
    </submittedName>
</protein>
<dbReference type="GO" id="GO:0005829">
    <property type="term" value="C:cytosol"/>
    <property type="evidence" value="ECO:0007669"/>
    <property type="project" value="TreeGrafter"/>
</dbReference>
<dbReference type="Pfam" id="PF12625">
    <property type="entry name" value="Arabinose_bd"/>
    <property type="match status" value="1"/>
</dbReference>
<gene>
    <name evidence="5" type="ordered locus">Sulku_2436</name>
</gene>
<dbReference type="Proteomes" id="UP000008721">
    <property type="component" value="Chromosome"/>
</dbReference>
<dbReference type="PANTHER" id="PTHR47894:SF1">
    <property type="entry name" value="HTH-TYPE TRANSCRIPTIONAL REGULATOR VQSM"/>
    <property type="match status" value="1"/>
</dbReference>
<dbReference type="HOGENOM" id="CLU_047522_1_3_7"/>
<evidence type="ECO:0000256" key="2">
    <source>
        <dbReference type="ARBA" id="ARBA00023125"/>
    </source>
</evidence>
<evidence type="ECO:0000313" key="6">
    <source>
        <dbReference type="Proteomes" id="UP000008721"/>
    </source>
</evidence>
<dbReference type="Pfam" id="PF12833">
    <property type="entry name" value="HTH_18"/>
    <property type="match status" value="1"/>
</dbReference>
<dbReference type="AlphaFoldDB" id="E4TYF0"/>
<dbReference type="eggNOG" id="COG2207">
    <property type="taxonomic scope" value="Bacteria"/>
</dbReference>
<keyword evidence="1" id="KW-0805">Transcription regulation</keyword>
<reference evidence="5 6" key="1">
    <citation type="journal article" date="2012" name="Stand. Genomic Sci.">
        <title>Complete genome sequence of the sulfur compounds oxidizing chemolithoautotroph Sulfuricurvum kujiense type strain (YK-1(T)).</title>
        <authorList>
            <person name="Han C."/>
            <person name="Kotsyurbenko O."/>
            <person name="Chertkov O."/>
            <person name="Held B."/>
            <person name="Lapidus A."/>
            <person name="Nolan M."/>
            <person name="Lucas S."/>
            <person name="Hammon N."/>
            <person name="Deshpande S."/>
            <person name="Cheng J.F."/>
            <person name="Tapia R."/>
            <person name="Goodwin L.A."/>
            <person name="Pitluck S."/>
            <person name="Liolios K."/>
            <person name="Pagani I."/>
            <person name="Ivanova N."/>
            <person name="Mavromatis K."/>
            <person name="Mikhailova N."/>
            <person name="Pati A."/>
            <person name="Chen A."/>
            <person name="Palaniappan K."/>
            <person name="Land M."/>
            <person name="Hauser L."/>
            <person name="Chang Y.J."/>
            <person name="Jeffries C.D."/>
            <person name="Brambilla E.M."/>
            <person name="Rohde M."/>
            <person name="Spring S."/>
            <person name="Sikorski J."/>
            <person name="Goker M."/>
            <person name="Woyke T."/>
            <person name="Bristow J."/>
            <person name="Eisen J.A."/>
            <person name="Markowitz V."/>
            <person name="Hugenholtz P."/>
            <person name="Kyrpides N.C."/>
            <person name="Klenk H.P."/>
            <person name="Detter J.C."/>
        </authorList>
    </citation>
    <scope>NUCLEOTIDE SEQUENCE [LARGE SCALE GENOMIC DNA]</scope>
    <source>
        <strain evidence="6">ATCC BAA-921 / DSM 16994 / JCM 11577 / YK-1</strain>
    </source>
</reference>
<dbReference type="GO" id="GO:0000976">
    <property type="term" value="F:transcription cis-regulatory region binding"/>
    <property type="evidence" value="ECO:0007669"/>
    <property type="project" value="TreeGrafter"/>
</dbReference>
<dbReference type="GO" id="GO:0003700">
    <property type="term" value="F:DNA-binding transcription factor activity"/>
    <property type="evidence" value="ECO:0007669"/>
    <property type="project" value="InterPro"/>
</dbReference>
<dbReference type="RefSeq" id="WP_013461292.1">
    <property type="nucleotide sequence ID" value="NC_014762.1"/>
</dbReference>
<dbReference type="OrthoDB" id="9816010at2"/>
<proteinExistence type="predicted"/>
<dbReference type="PANTHER" id="PTHR47894">
    <property type="entry name" value="HTH-TYPE TRANSCRIPTIONAL REGULATOR GADX"/>
    <property type="match status" value="1"/>
</dbReference>
<dbReference type="InterPro" id="IPR018060">
    <property type="entry name" value="HTH_AraC"/>
</dbReference>
<name>E4TYF0_SULKY</name>
<evidence type="ECO:0000256" key="3">
    <source>
        <dbReference type="ARBA" id="ARBA00023163"/>
    </source>
</evidence>
<evidence type="ECO:0000256" key="1">
    <source>
        <dbReference type="ARBA" id="ARBA00023015"/>
    </source>
</evidence>
<keyword evidence="2" id="KW-0238">DNA-binding</keyword>
<dbReference type="STRING" id="709032.Sulku_2436"/>
<dbReference type="InterPro" id="IPR032687">
    <property type="entry name" value="AraC-type_N"/>
</dbReference>
<feature type="domain" description="HTH araC/xylS-type" evidence="4">
    <location>
        <begin position="244"/>
        <end position="341"/>
    </location>
</feature>
<dbReference type="InterPro" id="IPR009057">
    <property type="entry name" value="Homeodomain-like_sf"/>
</dbReference>
<evidence type="ECO:0000259" key="4">
    <source>
        <dbReference type="PROSITE" id="PS01124"/>
    </source>
</evidence>
<dbReference type="Gene3D" id="1.10.10.60">
    <property type="entry name" value="Homeodomain-like"/>
    <property type="match status" value="1"/>
</dbReference>
<dbReference type="PROSITE" id="PS01124">
    <property type="entry name" value="HTH_ARAC_FAMILY_2"/>
    <property type="match status" value="1"/>
</dbReference>
<dbReference type="SMART" id="SM00342">
    <property type="entry name" value="HTH_ARAC"/>
    <property type="match status" value="1"/>
</dbReference>
<evidence type="ECO:0000313" key="5">
    <source>
        <dbReference type="EMBL" id="ADR35095.1"/>
    </source>
</evidence>
<keyword evidence="3" id="KW-0804">Transcription</keyword>
<keyword evidence="6" id="KW-1185">Reference proteome</keyword>
<dbReference type="SUPFAM" id="SSF46689">
    <property type="entry name" value="Homeodomain-like"/>
    <property type="match status" value="1"/>
</dbReference>